<organism evidence="2 3">
    <name type="scientific">Acipenser ruthenus</name>
    <name type="common">Sterlet sturgeon</name>
    <dbReference type="NCBI Taxonomy" id="7906"/>
    <lineage>
        <taxon>Eukaryota</taxon>
        <taxon>Metazoa</taxon>
        <taxon>Chordata</taxon>
        <taxon>Craniata</taxon>
        <taxon>Vertebrata</taxon>
        <taxon>Euteleostomi</taxon>
        <taxon>Actinopterygii</taxon>
        <taxon>Chondrostei</taxon>
        <taxon>Acipenseriformes</taxon>
        <taxon>Acipenseridae</taxon>
        <taxon>Acipenser</taxon>
    </lineage>
</organism>
<comment type="caution">
    <text evidence="2">The sequence shown here is derived from an EMBL/GenBank/DDBJ whole genome shotgun (WGS) entry which is preliminary data.</text>
</comment>
<keyword evidence="1" id="KW-0175">Coiled coil</keyword>
<evidence type="ECO:0000313" key="3">
    <source>
        <dbReference type="Proteomes" id="UP000289886"/>
    </source>
</evidence>
<proteinExistence type="predicted"/>
<evidence type="ECO:0000313" key="2">
    <source>
        <dbReference type="EMBL" id="RXM32548.1"/>
    </source>
</evidence>
<evidence type="ECO:0000256" key="1">
    <source>
        <dbReference type="SAM" id="Coils"/>
    </source>
</evidence>
<dbReference type="Proteomes" id="UP000289886">
    <property type="component" value="Unassembled WGS sequence"/>
</dbReference>
<protein>
    <submittedName>
        <fullName evidence="2">Mitotic spindle assembly checkpoint protein MAD1</fullName>
    </submittedName>
</protein>
<gene>
    <name evidence="2" type="ORF">EOD39_0302</name>
</gene>
<dbReference type="Pfam" id="PF05557">
    <property type="entry name" value="MAD"/>
    <property type="match status" value="1"/>
</dbReference>
<reference evidence="2 3" key="1">
    <citation type="submission" date="2019-01" db="EMBL/GenBank/DDBJ databases">
        <title>Draft Genome and Complete Hox-Cluster Characterization of the Sterlet Sturgeon (Acipenser ruthenus).</title>
        <authorList>
            <person name="Wei Q."/>
        </authorList>
    </citation>
    <scope>NUCLEOTIDE SEQUENCE [LARGE SCALE GENOMIC DNA]</scope>
    <source>
        <strain evidence="2">WHYD16114868_AA</strain>
        <tissue evidence="2">Blood</tissue>
    </source>
</reference>
<dbReference type="AlphaFoldDB" id="A0A444UBM3"/>
<keyword evidence="3" id="KW-1185">Reference proteome</keyword>
<dbReference type="EMBL" id="SCEB01214897">
    <property type="protein sequence ID" value="RXM32548.1"/>
    <property type="molecule type" value="Genomic_DNA"/>
</dbReference>
<dbReference type="GO" id="GO:0007094">
    <property type="term" value="P:mitotic spindle assembly checkpoint signaling"/>
    <property type="evidence" value="ECO:0007669"/>
    <property type="project" value="InterPro"/>
</dbReference>
<accession>A0A444UBM3</accession>
<name>A0A444UBM3_ACIRT</name>
<feature type="coiled-coil region" evidence="1">
    <location>
        <begin position="15"/>
        <end position="101"/>
    </location>
</feature>
<dbReference type="InterPro" id="IPR008672">
    <property type="entry name" value="Mad1"/>
</dbReference>
<sequence>MERTSKKLLEKKSKLAEASKMITVLRAEILELLRKFKSQEIKLTTRGSERQEHVEQMELLRKKCQEAFQNTQKLQASQALNSENELKIQELEMKLALQEQDCMIVKNMKTDLSRLPDMERERKWLREENTYFR</sequence>